<dbReference type="GO" id="GO:0008270">
    <property type="term" value="F:zinc ion binding"/>
    <property type="evidence" value="ECO:0007669"/>
    <property type="project" value="UniProtKB-KW"/>
</dbReference>
<dbReference type="Pfam" id="PF02037">
    <property type="entry name" value="SAP"/>
    <property type="match status" value="1"/>
</dbReference>
<keyword evidence="24" id="KW-1185">Reference proteome</keyword>
<feature type="region of interest" description="Disordered" evidence="19">
    <location>
        <begin position="83"/>
        <end position="174"/>
    </location>
</feature>
<evidence type="ECO:0000256" key="9">
    <source>
        <dbReference type="ARBA" id="ARBA00022771"/>
    </source>
</evidence>
<evidence type="ECO:0000256" key="10">
    <source>
        <dbReference type="ARBA" id="ARBA00022786"/>
    </source>
</evidence>
<evidence type="ECO:0000256" key="7">
    <source>
        <dbReference type="ARBA" id="ARBA00022723"/>
    </source>
</evidence>
<dbReference type="GO" id="GO:0003697">
    <property type="term" value="F:single-stranded DNA binding"/>
    <property type="evidence" value="ECO:0007669"/>
    <property type="project" value="InterPro"/>
</dbReference>
<dbReference type="SUPFAM" id="SSF57850">
    <property type="entry name" value="RING/U-box"/>
    <property type="match status" value="1"/>
</dbReference>
<keyword evidence="8 18" id="KW-0227">DNA damage</keyword>
<dbReference type="Pfam" id="PF13923">
    <property type="entry name" value="zf-C3HC4_2"/>
    <property type="match status" value="1"/>
</dbReference>
<evidence type="ECO:0000256" key="3">
    <source>
        <dbReference type="ARBA" id="ARBA00004906"/>
    </source>
</evidence>
<dbReference type="SMART" id="SM00513">
    <property type="entry name" value="SAP"/>
    <property type="match status" value="1"/>
</dbReference>
<dbReference type="InterPro" id="IPR017907">
    <property type="entry name" value="Znf_RING_CS"/>
</dbReference>
<feature type="domain" description="RING-type" evidence="20">
    <location>
        <begin position="18"/>
        <end position="56"/>
    </location>
</feature>
<dbReference type="InterPro" id="IPR013083">
    <property type="entry name" value="Znf_RING/FYVE/PHD"/>
</dbReference>
<dbReference type="GO" id="GO:0006281">
    <property type="term" value="P:DNA repair"/>
    <property type="evidence" value="ECO:0007669"/>
    <property type="project" value="UniProtKB-KW"/>
</dbReference>
<evidence type="ECO:0000313" key="24">
    <source>
        <dbReference type="Proteomes" id="UP001075354"/>
    </source>
</evidence>
<feature type="compositionally biased region" description="Polar residues" evidence="19">
    <location>
        <begin position="330"/>
        <end position="342"/>
    </location>
</feature>
<evidence type="ECO:0000259" key="21">
    <source>
        <dbReference type="PROSITE" id="PS50800"/>
    </source>
</evidence>
<dbReference type="Proteomes" id="UP001075354">
    <property type="component" value="Chromosome 12"/>
</dbReference>
<evidence type="ECO:0000256" key="15">
    <source>
        <dbReference type="ARBA" id="ARBA00031783"/>
    </source>
</evidence>
<dbReference type="GO" id="GO:0097505">
    <property type="term" value="C:Rad6-Rad18 complex"/>
    <property type="evidence" value="ECO:0007669"/>
    <property type="project" value="TreeGrafter"/>
</dbReference>
<dbReference type="AlphaFoldDB" id="A0AAV7XAT8"/>
<keyword evidence="12" id="KW-0238">DNA-binding</keyword>
<dbReference type="InterPro" id="IPR039577">
    <property type="entry name" value="Rad18"/>
</dbReference>
<gene>
    <name evidence="23" type="ORF">ONE63_002551</name>
</gene>
<dbReference type="PROSITE" id="PS50800">
    <property type="entry name" value="SAP"/>
    <property type="match status" value="1"/>
</dbReference>
<dbReference type="PANTHER" id="PTHR14134:SF2">
    <property type="entry name" value="E3 UBIQUITIN-PROTEIN LIGASE RAD18"/>
    <property type="match status" value="1"/>
</dbReference>
<dbReference type="PROSITE" id="PS51908">
    <property type="entry name" value="ZF_UBZ4"/>
    <property type="match status" value="1"/>
</dbReference>
<feature type="domain" description="UBZ4-type" evidence="22">
    <location>
        <begin position="194"/>
        <end position="221"/>
    </location>
</feature>
<evidence type="ECO:0000256" key="13">
    <source>
        <dbReference type="ARBA" id="ARBA00023204"/>
    </source>
</evidence>
<feature type="region of interest" description="Disordered" evidence="19">
    <location>
        <begin position="374"/>
        <end position="554"/>
    </location>
</feature>
<feature type="compositionally biased region" description="Basic residues" evidence="19">
    <location>
        <begin position="425"/>
        <end position="438"/>
    </location>
</feature>
<dbReference type="Gene3D" id="3.30.40.10">
    <property type="entry name" value="Zinc/RING finger domain, C3HC4 (zinc finger)"/>
    <property type="match status" value="1"/>
</dbReference>
<comment type="catalytic activity">
    <reaction evidence="1">
        <text>S-ubiquitinyl-[E2 ubiquitin-conjugating enzyme]-L-cysteine + [acceptor protein]-L-lysine = [E2 ubiquitin-conjugating enzyme]-L-cysteine + N(6)-ubiquitinyl-[acceptor protein]-L-lysine.</text>
        <dbReference type="EC" id="2.3.2.27"/>
    </reaction>
</comment>
<dbReference type="SMART" id="SM00734">
    <property type="entry name" value="ZnF_Rad18"/>
    <property type="match status" value="1"/>
</dbReference>
<dbReference type="GO" id="GO:0006301">
    <property type="term" value="P:DNA damage tolerance"/>
    <property type="evidence" value="ECO:0007669"/>
    <property type="project" value="InterPro"/>
</dbReference>
<proteinExistence type="inferred from homology"/>
<dbReference type="SMART" id="SM00184">
    <property type="entry name" value="RING"/>
    <property type="match status" value="1"/>
</dbReference>
<protein>
    <recommendedName>
        <fullName evidence="5">RING-type E3 ubiquitin transferase</fullName>
        <ecNumber evidence="5">2.3.2.27</ecNumber>
    </recommendedName>
    <alternativeName>
        <fullName evidence="15 16">RING-type E3 ubiquitin transferase RAD18</fullName>
    </alternativeName>
</protein>
<evidence type="ECO:0000256" key="14">
    <source>
        <dbReference type="ARBA" id="ARBA00023242"/>
    </source>
</evidence>
<comment type="caution">
    <text evidence="23">The sequence shown here is derived from an EMBL/GenBank/DDBJ whole genome shotgun (WGS) entry which is preliminary data.</text>
</comment>
<feature type="compositionally biased region" description="Polar residues" evidence="19">
    <location>
        <begin position="144"/>
        <end position="158"/>
    </location>
</feature>
<keyword evidence="10" id="KW-0833">Ubl conjugation pathway</keyword>
<evidence type="ECO:0000256" key="19">
    <source>
        <dbReference type="SAM" id="MobiDB-lite"/>
    </source>
</evidence>
<dbReference type="PROSITE" id="PS00518">
    <property type="entry name" value="ZF_RING_1"/>
    <property type="match status" value="1"/>
</dbReference>
<feature type="compositionally biased region" description="Basic and acidic residues" evidence="19">
    <location>
        <begin position="451"/>
        <end position="460"/>
    </location>
</feature>
<dbReference type="GO" id="GO:0006513">
    <property type="term" value="P:protein monoubiquitination"/>
    <property type="evidence" value="ECO:0007669"/>
    <property type="project" value="InterPro"/>
</dbReference>
<evidence type="ECO:0000256" key="6">
    <source>
        <dbReference type="ARBA" id="ARBA00022679"/>
    </source>
</evidence>
<evidence type="ECO:0000256" key="5">
    <source>
        <dbReference type="ARBA" id="ARBA00012483"/>
    </source>
</evidence>
<name>A0AAV7XAT8_9NEOP</name>
<dbReference type="EC" id="2.3.2.27" evidence="5"/>
<dbReference type="PROSITE" id="PS50089">
    <property type="entry name" value="ZF_RING_2"/>
    <property type="match status" value="1"/>
</dbReference>
<feature type="region of interest" description="Disordered" evidence="19">
    <location>
        <begin position="231"/>
        <end position="256"/>
    </location>
</feature>
<evidence type="ECO:0000256" key="12">
    <source>
        <dbReference type="ARBA" id="ARBA00023125"/>
    </source>
</evidence>
<evidence type="ECO:0000259" key="22">
    <source>
        <dbReference type="PROSITE" id="PS51908"/>
    </source>
</evidence>
<comment type="pathway">
    <text evidence="3">Protein modification; protein ubiquitination.</text>
</comment>
<keyword evidence="14" id="KW-0539">Nucleus</keyword>
<feature type="domain" description="SAP" evidence="21">
    <location>
        <begin position="265"/>
        <end position="299"/>
    </location>
</feature>
<dbReference type="GO" id="GO:0005634">
    <property type="term" value="C:nucleus"/>
    <property type="evidence" value="ECO:0007669"/>
    <property type="project" value="UniProtKB-SubCell"/>
</dbReference>
<sequence>MARAEFGELHELEGLCKCGICQETFNTPVLTQCSHSFCSLCIRKWLTTKAVCPACSSETHESSLRKNTVLENIIEALERVKKNRKGVVAARSPQKPNARAPSQGPSNSNVNSSNKLNQNLHPSVPISAISDSDTDDSDAFIKTRPSTSKISPKTNVRSNVPKETPPRTPCIKPQTTALNQSLTPKVGASPAVVKVACPVCSVEMPQRVINEHLDKCLSGGTTRSSVATKVAATPTPVSAPSPKVAQRAPDNSSNLPLEPIKKMVYNLMPDAQLRKELKKYGLPTQGDRKCLAGRMQRYVVLHNAECDATNPRTLEELRKYFEKEERALSGPSNTTKFSSMFKTKQPDEDEFDKARKEYIRQNNSSFQNLIEQCRNRNKSKTKEQSVQPVTLSDSEDDPEEVPVPTINKTSKDSDSDSPCDDVQKTPHHKSVQRPKRKVLSIDSDTEDETDFDGRPEKRPSLEGNTSPVLVSKTPVKRELRNRVVHAKVAEKPQRRSLKPKQAPKKEVTKAVVNKASPMKVIDSEGSDSLFDTPSSADTIPCGQVTRSQKEDSGDDALSKFVTLLDDNSDSGSTTDFEI</sequence>
<evidence type="ECO:0000313" key="23">
    <source>
        <dbReference type="EMBL" id="KAJ1522245.1"/>
    </source>
</evidence>
<dbReference type="PANTHER" id="PTHR14134">
    <property type="entry name" value="E3 UBIQUITIN-PROTEIN LIGASE RAD18"/>
    <property type="match status" value="1"/>
</dbReference>
<evidence type="ECO:0000256" key="18">
    <source>
        <dbReference type="PROSITE-ProRule" id="PRU01256"/>
    </source>
</evidence>
<dbReference type="InterPro" id="IPR001841">
    <property type="entry name" value="Znf_RING"/>
</dbReference>
<evidence type="ECO:0000256" key="4">
    <source>
        <dbReference type="ARBA" id="ARBA00009506"/>
    </source>
</evidence>
<keyword evidence="9 17" id="KW-0863">Zinc-finger</keyword>
<accession>A0AAV7XAT8</accession>
<evidence type="ECO:0000256" key="16">
    <source>
        <dbReference type="ARBA" id="ARBA00082369"/>
    </source>
</evidence>
<dbReference type="InterPro" id="IPR006642">
    <property type="entry name" value="Rad18_UBZ4"/>
</dbReference>
<evidence type="ECO:0000259" key="20">
    <source>
        <dbReference type="PROSITE" id="PS50089"/>
    </source>
</evidence>
<keyword evidence="6" id="KW-0808">Transferase</keyword>
<evidence type="ECO:0000256" key="2">
    <source>
        <dbReference type="ARBA" id="ARBA00004123"/>
    </source>
</evidence>
<organism evidence="23 24">
    <name type="scientific">Megalurothrips usitatus</name>
    <name type="common">bean blossom thrips</name>
    <dbReference type="NCBI Taxonomy" id="439358"/>
    <lineage>
        <taxon>Eukaryota</taxon>
        <taxon>Metazoa</taxon>
        <taxon>Ecdysozoa</taxon>
        <taxon>Arthropoda</taxon>
        <taxon>Hexapoda</taxon>
        <taxon>Insecta</taxon>
        <taxon>Pterygota</taxon>
        <taxon>Neoptera</taxon>
        <taxon>Paraneoptera</taxon>
        <taxon>Thysanoptera</taxon>
        <taxon>Terebrantia</taxon>
        <taxon>Thripoidea</taxon>
        <taxon>Thripidae</taxon>
        <taxon>Megalurothrips</taxon>
    </lineage>
</organism>
<evidence type="ECO:0000256" key="8">
    <source>
        <dbReference type="ARBA" id="ARBA00022763"/>
    </source>
</evidence>
<evidence type="ECO:0000256" key="1">
    <source>
        <dbReference type="ARBA" id="ARBA00000900"/>
    </source>
</evidence>
<dbReference type="InterPro" id="IPR003034">
    <property type="entry name" value="SAP_dom"/>
</dbReference>
<dbReference type="FunFam" id="3.30.160.60:FF:000331">
    <property type="entry name" value="E3 ubiquitin-protein ligase RAD18"/>
    <property type="match status" value="1"/>
</dbReference>
<keyword evidence="7" id="KW-0479">Metal-binding</keyword>
<dbReference type="Gene3D" id="3.30.160.60">
    <property type="entry name" value="Classic Zinc Finger"/>
    <property type="match status" value="1"/>
</dbReference>
<feature type="region of interest" description="Disordered" evidence="19">
    <location>
        <begin position="325"/>
        <end position="349"/>
    </location>
</feature>
<dbReference type="GO" id="GO:0061630">
    <property type="term" value="F:ubiquitin protein ligase activity"/>
    <property type="evidence" value="ECO:0007669"/>
    <property type="project" value="UniProtKB-EC"/>
</dbReference>
<evidence type="ECO:0000256" key="11">
    <source>
        <dbReference type="ARBA" id="ARBA00022833"/>
    </source>
</evidence>
<comment type="similarity">
    <text evidence="4">Belongs to the RAD18 family.</text>
</comment>
<keyword evidence="13 18" id="KW-0234">DNA repair</keyword>
<keyword evidence="11" id="KW-0862">Zinc</keyword>
<dbReference type="FunFam" id="3.30.40.10:FF:000172">
    <property type="entry name" value="E3 ubiquitin-protein ligase RAD18"/>
    <property type="match status" value="1"/>
</dbReference>
<feature type="compositionally biased region" description="Low complexity" evidence="19">
    <location>
        <begin position="231"/>
        <end position="245"/>
    </location>
</feature>
<dbReference type="EMBL" id="JAPTSV010000012">
    <property type="protein sequence ID" value="KAJ1522245.1"/>
    <property type="molecule type" value="Genomic_DNA"/>
</dbReference>
<evidence type="ECO:0000256" key="17">
    <source>
        <dbReference type="PROSITE-ProRule" id="PRU00175"/>
    </source>
</evidence>
<reference evidence="23" key="1">
    <citation type="submission" date="2022-12" db="EMBL/GenBank/DDBJ databases">
        <title>Chromosome-level genome assembly of the bean flower thrips Megalurothrips usitatus.</title>
        <authorList>
            <person name="Ma L."/>
            <person name="Liu Q."/>
            <person name="Li H."/>
            <person name="Cai W."/>
        </authorList>
    </citation>
    <scope>NUCLEOTIDE SEQUENCE</scope>
    <source>
        <strain evidence="23">Cailab_2022a</strain>
    </source>
</reference>
<feature type="compositionally biased region" description="Basic and acidic residues" evidence="19">
    <location>
        <begin position="475"/>
        <end position="493"/>
    </location>
</feature>
<comment type="subcellular location">
    <subcellularLocation>
        <location evidence="2">Nucleus</location>
    </subcellularLocation>
</comment>
<feature type="compositionally biased region" description="Low complexity" evidence="19">
    <location>
        <begin position="106"/>
        <end position="119"/>
    </location>
</feature>